<protein>
    <recommendedName>
        <fullName evidence="2">Lipoprotein</fullName>
    </recommendedName>
</protein>
<name>A0A6J4S231_9SPHN</name>
<dbReference type="PROSITE" id="PS51257">
    <property type="entry name" value="PROKAR_LIPOPROTEIN"/>
    <property type="match status" value="1"/>
</dbReference>
<accession>A0A6J4S231</accession>
<gene>
    <name evidence="1" type="ORF">AVDCRST_MAG39-244</name>
</gene>
<reference evidence="1" key="1">
    <citation type="submission" date="2020-02" db="EMBL/GenBank/DDBJ databases">
        <authorList>
            <person name="Meier V. D."/>
        </authorList>
    </citation>
    <scope>NUCLEOTIDE SEQUENCE</scope>
    <source>
        <strain evidence="1">AVDCRST_MAG39</strain>
    </source>
</reference>
<proteinExistence type="predicted"/>
<sequence>MKRLRPATACLLLQSCGEPDGVAAAPERAVAAADRACRLPCGAATECGAKRRARCGATAS</sequence>
<organism evidence="1">
    <name type="scientific">uncultured Sphingomonadaceae bacterium</name>
    <dbReference type="NCBI Taxonomy" id="169976"/>
    <lineage>
        <taxon>Bacteria</taxon>
        <taxon>Pseudomonadati</taxon>
        <taxon>Pseudomonadota</taxon>
        <taxon>Alphaproteobacteria</taxon>
        <taxon>Sphingomonadales</taxon>
        <taxon>Sphingomonadaceae</taxon>
        <taxon>environmental samples</taxon>
    </lineage>
</organism>
<dbReference type="EMBL" id="CADCVW010000014">
    <property type="protein sequence ID" value="CAA9484425.1"/>
    <property type="molecule type" value="Genomic_DNA"/>
</dbReference>
<dbReference type="AlphaFoldDB" id="A0A6J4S231"/>
<evidence type="ECO:0008006" key="2">
    <source>
        <dbReference type="Google" id="ProtNLM"/>
    </source>
</evidence>
<evidence type="ECO:0000313" key="1">
    <source>
        <dbReference type="EMBL" id="CAA9484425.1"/>
    </source>
</evidence>